<keyword evidence="2 3" id="KW-0443">Lipid metabolism</keyword>
<organism evidence="5 6">
    <name type="scientific">Flavobacterium cerinum</name>
    <dbReference type="NCBI Taxonomy" id="2502784"/>
    <lineage>
        <taxon>Bacteria</taxon>
        <taxon>Pseudomonadati</taxon>
        <taxon>Bacteroidota</taxon>
        <taxon>Flavobacteriia</taxon>
        <taxon>Flavobacteriales</taxon>
        <taxon>Flavobacteriaceae</taxon>
        <taxon>Flavobacterium</taxon>
    </lineage>
</organism>
<dbReference type="PANTHER" id="PTHR32176">
    <property type="entry name" value="XYLOSE ISOMERASE"/>
    <property type="match status" value="1"/>
</dbReference>
<feature type="active site" description="Proton acceptor" evidence="3">
    <location>
        <position position="211"/>
    </location>
</feature>
<feature type="active site" description="Nucleophile" evidence="3">
    <location>
        <position position="45"/>
    </location>
</feature>
<protein>
    <submittedName>
        <fullName evidence="5">Patatin-like phospholipase family protein</fullName>
    </submittedName>
</protein>
<reference evidence="5" key="1">
    <citation type="submission" date="2022-07" db="EMBL/GenBank/DDBJ databases">
        <title>Isolation, identification, and degradation of a PFOSA degrading strain from sewage treatment plant.</title>
        <authorList>
            <person name="Zhang L."/>
            <person name="Huo Y."/>
        </authorList>
    </citation>
    <scope>NUCLEOTIDE SEQUENCE</scope>
    <source>
        <strain evidence="5">C1</strain>
    </source>
</reference>
<evidence type="ECO:0000313" key="6">
    <source>
        <dbReference type="Proteomes" id="UP001059844"/>
    </source>
</evidence>
<keyword evidence="3" id="KW-0442">Lipid degradation</keyword>
<keyword evidence="3" id="KW-0378">Hydrolase</keyword>
<dbReference type="CDD" id="cd07199">
    <property type="entry name" value="Pat17_PNPLA8_PNPLA9_like"/>
    <property type="match status" value="1"/>
</dbReference>
<dbReference type="EMBL" id="CP101751">
    <property type="protein sequence ID" value="UUC44069.1"/>
    <property type="molecule type" value="Genomic_DNA"/>
</dbReference>
<feature type="short sequence motif" description="GXGXXG" evidence="3">
    <location>
        <begin position="11"/>
        <end position="16"/>
    </location>
</feature>
<dbReference type="SUPFAM" id="SSF52151">
    <property type="entry name" value="FabD/lysophospholipase-like"/>
    <property type="match status" value="1"/>
</dbReference>
<dbReference type="Proteomes" id="UP001059844">
    <property type="component" value="Chromosome"/>
</dbReference>
<keyword evidence="6" id="KW-1185">Reference proteome</keyword>
<dbReference type="Pfam" id="PF01734">
    <property type="entry name" value="Patatin"/>
    <property type="match status" value="1"/>
</dbReference>
<sequence>MNKVIILTIDGGGIKGIIPAYFLQELESQLNKSCYEIFDMIGGTSTGGIIATGLTSPIQNGQPFTASEVFNIYQNDGSKIFVSQFSADDYAEYYGDDGTGNGIEPFLQQQFGTSTLSEAQANMQKLGGRTKHVFTTSYTINSSGNAIPNPVMGKDYGPYLFNWKDAANAADDYKVWEAARATSAAPTYFPVANVGGGQNANSNASERWALDGGVMSNNPTVWAVAEAFRTGMAKTLSDIVIISLGTGTYPCGAGLVTADQGGLDPDNGNWGVGPWAVSNLDDLSGNENGRGAIINIITESVQMVSDQQITSMTASGLTYYRLEPTILQDQSKMDNIDQSNIDSLIVTATDYLNGDGQKKFNDIVSLLKTLLPVSVTA</sequence>
<feature type="domain" description="PNPLA" evidence="4">
    <location>
        <begin position="7"/>
        <end position="224"/>
    </location>
</feature>
<evidence type="ECO:0000256" key="2">
    <source>
        <dbReference type="ARBA" id="ARBA00023098"/>
    </source>
</evidence>
<dbReference type="Gene3D" id="3.40.1090.10">
    <property type="entry name" value="Cytosolic phospholipase A2 catalytic domain"/>
    <property type="match status" value="1"/>
</dbReference>
<proteinExistence type="inferred from homology"/>
<comment type="similarity">
    <text evidence="1">Belongs to the patatin family.</text>
</comment>
<evidence type="ECO:0000313" key="5">
    <source>
        <dbReference type="EMBL" id="UUC44069.1"/>
    </source>
</evidence>
<evidence type="ECO:0000259" key="4">
    <source>
        <dbReference type="PROSITE" id="PS51635"/>
    </source>
</evidence>
<feature type="short sequence motif" description="DGA/G" evidence="3">
    <location>
        <begin position="211"/>
        <end position="213"/>
    </location>
</feature>
<evidence type="ECO:0000256" key="1">
    <source>
        <dbReference type="ARBA" id="ARBA00010240"/>
    </source>
</evidence>
<dbReference type="PROSITE" id="PS51635">
    <property type="entry name" value="PNPLA"/>
    <property type="match status" value="1"/>
</dbReference>
<dbReference type="InterPro" id="IPR002641">
    <property type="entry name" value="PNPLA_dom"/>
</dbReference>
<name>A0ABY5IN73_9FLAO</name>
<evidence type="ECO:0000256" key="3">
    <source>
        <dbReference type="PROSITE-ProRule" id="PRU01161"/>
    </source>
</evidence>
<dbReference type="RefSeq" id="WP_256549738.1">
    <property type="nucleotide sequence ID" value="NZ_CP101751.1"/>
</dbReference>
<dbReference type="InterPro" id="IPR016035">
    <property type="entry name" value="Acyl_Trfase/lysoPLipase"/>
</dbReference>
<feature type="short sequence motif" description="GXSXG" evidence="3">
    <location>
        <begin position="43"/>
        <end position="47"/>
    </location>
</feature>
<dbReference type="PANTHER" id="PTHR32176:SF92">
    <property type="entry name" value="XYLOSE ISOMERASE"/>
    <property type="match status" value="1"/>
</dbReference>
<accession>A0ABY5IN73</accession>
<gene>
    <name evidence="5" type="ORF">NOX80_10540</name>
</gene>